<accession>A0A803R043</accession>
<dbReference type="AlphaFoldDB" id="A0A803R043"/>
<name>A0A803R043_CANSA</name>
<dbReference type="EMBL" id="UZAU01000289">
    <property type="status" value="NOT_ANNOTATED_CDS"/>
    <property type="molecule type" value="Genomic_DNA"/>
</dbReference>
<protein>
    <submittedName>
        <fullName evidence="1">Uncharacterized protein</fullName>
    </submittedName>
</protein>
<reference evidence="1" key="1">
    <citation type="submission" date="2018-11" db="EMBL/GenBank/DDBJ databases">
        <authorList>
            <person name="Grassa J C."/>
        </authorList>
    </citation>
    <scope>NUCLEOTIDE SEQUENCE [LARGE SCALE GENOMIC DNA]</scope>
</reference>
<proteinExistence type="predicted"/>
<organism evidence="1 2">
    <name type="scientific">Cannabis sativa</name>
    <name type="common">Hemp</name>
    <name type="synonym">Marijuana</name>
    <dbReference type="NCBI Taxonomy" id="3483"/>
    <lineage>
        <taxon>Eukaryota</taxon>
        <taxon>Viridiplantae</taxon>
        <taxon>Streptophyta</taxon>
        <taxon>Embryophyta</taxon>
        <taxon>Tracheophyta</taxon>
        <taxon>Spermatophyta</taxon>
        <taxon>Magnoliopsida</taxon>
        <taxon>eudicotyledons</taxon>
        <taxon>Gunneridae</taxon>
        <taxon>Pentapetalae</taxon>
        <taxon>rosids</taxon>
        <taxon>fabids</taxon>
        <taxon>Rosales</taxon>
        <taxon>Cannabaceae</taxon>
        <taxon>Cannabis</taxon>
    </lineage>
</organism>
<keyword evidence="2" id="KW-1185">Reference proteome</keyword>
<evidence type="ECO:0000313" key="2">
    <source>
        <dbReference type="Proteomes" id="UP000596661"/>
    </source>
</evidence>
<dbReference type="Proteomes" id="UP000596661">
    <property type="component" value="Chromosome 3"/>
</dbReference>
<evidence type="ECO:0000313" key="1">
    <source>
        <dbReference type="EnsemblPlants" id="cds.novel_model_3475_5bd9a17a"/>
    </source>
</evidence>
<reference evidence="1" key="2">
    <citation type="submission" date="2021-03" db="UniProtKB">
        <authorList>
            <consortium name="EnsemblPlants"/>
        </authorList>
    </citation>
    <scope>IDENTIFICATION</scope>
</reference>
<dbReference type="EnsemblPlants" id="novel_model_3475_5bd9a17a">
    <property type="protein sequence ID" value="cds.novel_model_3475_5bd9a17a"/>
    <property type="gene ID" value="novel_gene_1847_5bd9a17a"/>
</dbReference>
<sequence>MEILSCPFMAMPFLCMVSSRKYFDKPIIQACLWLFGLSFKYANKSFSSTESNARKFISNG</sequence>
<dbReference type="Gramene" id="novel_model_3475_5bd9a17a">
    <property type="protein sequence ID" value="cds.novel_model_3475_5bd9a17a"/>
    <property type="gene ID" value="novel_gene_1847_5bd9a17a"/>
</dbReference>